<protein>
    <recommendedName>
        <fullName evidence="2">Fibronectin type-III domain-containing protein</fullName>
    </recommendedName>
</protein>
<dbReference type="SMART" id="SM00060">
    <property type="entry name" value="FN3"/>
    <property type="match status" value="3"/>
</dbReference>
<evidence type="ECO:0000313" key="4">
    <source>
        <dbReference type="Proteomes" id="UP000821866"/>
    </source>
</evidence>
<accession>A0A9J6ECH5</accession>
<comment type="caution">
    <text evidence="3">The sequence shown here is derived from an EMBL/GenBank/DDBJ whole genome shotgun (WGS) entry which is preliminary data.</text>
</comment>
<dbReference type="Proteomes" id="UP000821866">
    <property type="component" value="Chromosome 3"/>
</dbReference>
<reference evidence="3" key="2">
    <citation type="submission" date="2021-09" db="EMBL/GenBank/DDBJ databases">
        <authorList>
            <person name="Jia N."/>
            <person name="Wang J."/>
            <person name="Shi W."/>
            <person name="Du L."/>
            <person name="Sun Y."/>
            <person name="Zhan W."/>
            <person name="Jiang J."/>
            <person name="Wang Q."/>
            <person name="Zhang B."/>
            <person name="Ji P."/>
            <person name="Sakyi L.B."/>
            <person name="Cui X."/>
            <person name="Yuan T."/>
            <person name="Jiang B."/>
            <person name="Yang W."/>
            <person name="Lam T.T.-Y."/>
            <person name="Chang Q."/>
            <person name="Ding S."/>
            <person name="Wang X."/>
            <person name="Zhu J."/>
            <person name="Ruan X."/>
            <person name="Zhao L."/>
            <person name="Wei J."/>
            <person name="Que T."/>
            <person name="Du C."/>
            <person name="Cheng J."/>
            <person name="Dai P."/>
            <person name="Han X."/>
            <person name="Huang E."/>
            <person name="Gao Y."/>
            <person name="Liu J."/>
            <person name="Shao H."/>
            <person name="Ye R."/>
            <person name="Li L."/>
            <person name="Wei W."/>
            <person name="Wang X."/>
            <person name="Wang C."/>
            <person name="Huo Q."/>
            <person name="Li W."/>
            <person name="Guo W."/>
            <person name="Chen H."/>
            <person name="Chen S."/>
            <person name="Zhou L."/>
            <person name="Zhou L."/>
            <person name="Ni X."/>
            <person name="Tian J."/>
            <person name="Zhou Y."/>
            <person name="Sheng Y."/>
            <person name="Liu T."/>
            <person name="Pan Y."/>
            <person name="Xia L."/>
            <person name="Li J."/>
            <person name="Zhao F."/>
            <person name="Cao W."/>
        </authorList>
    </citation>
    <scope>NUCLEOTIDE SEQUENCE</scope>
    <source>
        <strain evidence="3">Rmic-2018</strain>
        <tissue evidence="3">Larvae</tissue>
    </source>
</reference>
<dbReference type="SUPFAM" id="SSF49265">
    <property type="entry name" value="Fibronectin type III"/>
    <property type="match status" value="2"/>
</dbReference>
<feature type="domain" description="Fibronectin type-III" evidence="2">
    <location>
        <begin position="126"/>
        <end position="222"/>
    </location>
</feature>
<feature type="domain" description="Fibronectin type-III" evidence="2">
    <location>
        <begin position="333"/>
        <end position="436"/>
    </location>
</feature>
<dbReference type="PANTHER" id="PTHR46708:SF11">
    <property type="entry name" value="RECEPTOR-TYPE TYROSINE-PROTEIN PHOSPHATASE ETA-LIKE"/>
    <property type="match status" value="1"/>
</dbReference>
<dbReference type="EMBL" id="JABSTU010000005">
    <property type="protein sequence ID" value="KAH8032042.1"/>
    <property type="molecule type" value="Genomic_DNA"/>
</dbReference>
<evidence type="ECO:0000313" key="3">
    <source>
        <dbReference type="EMBL" id="KAH8032042.1"/>
    </source>
</evidence>
<organism evidence="3 4">
    <name type="scientific">Rhipicephalus microplus</name>
    <name type="common">Cattle tick</name>
    <name type="synonym">Boophilus microplus</name>
    <dbReference type="NCBI Taxonomy" id="6941"/>
    <lineage>
        <taxon>Eukaryota</taxon>
        <taxon>Metazoa</taxon>
        <taxon>Ecdysozoa</taxon>
        <taxon>Arthropoda</taxon>
        <taxon>Chelicerata</taxon>
        <taxon>Arachnida</taxon>
        <taxon>Acari</taxon>
        <taxon>Parasitiformes</taxon>
        <taxon>Ixodida</taxon>
        <taxon>Ixodoidea</taxon>
        <taxon>Ixodidae</taxon>
        <taxon>Rhipicephalinae</taxon>
        <taxon>Rhipicephalus</taxon>
        <taxon>Boophilus</taxon>
    </lineage>
</organism>
<reference evidence="3" key="1">
    <citation type="journal article" date="2020" name="Cell">
        <title>Large-Scale Comparative Analyses of Tick Genomes Elucidate Their Genetic Diversity and Vector Capacities.</title>
        <authorList>
            <consortium name="Tick Genome and Microbiome Consortium (TIGMIC)"/>
            <person name="Jia N."/>
            <person name="Wang J."/>
            <person name="Shi W."/>
            <person name="Du L."/>
            <person name="Sun Y."/>
            <person name="Zhan W."/>
            <person name="Jiang J.F."/>
            <person name="Wang Q."/>
            <person name="Zhang B."/>
            <person name="Ji P."/>
            <person name="Bell-Sakyi L."/>
            <person name="Cui X.M."/>
            <person name="Yuan T.T."/>
            <person name="Jiang B.G."/>
            <person name="Yang W.F."/>
            <person name="Lam T.T."/>
            <person name="Chang Q.C."/>
            <person name="Ding S.J."/>
            <person name="Wang X.J."/>
            <person name="Zhu J.G."/>
            <person name="Ruan X.D."/>
            <person name="Zhao L."/>
            <person name="Wei J.T."/>
            <person name="Ye R.Z."/>
            <person name="Que T.C."/>
            <person name="Du C.H."/>
            <person name="Zhou Y.H."/>
            <person name="Cheng J.X."/>
            <person name="Dai P.F."/>
            <person name="Guo W.B."/>
            <person name="Han X.H."/>
            <person name="Huang E.J."/>
            <person name="Li L.F."/>
            <person name="Wei W."/>
            <person name="Gao Y.C."/>
            <person name="Liu J.Z."/>
            <person name="Shao H.Z."/>
            <person name="Wang X."/>
            <person name="Wang C.C."/>
            <person name="Yang T.C."/>
            <person name="Huo Q.B."/>
            <person name="Li W."/>
            <person name="Chen H.Y."/>
            <person name="Chen S.E."/>
            <person name="Zhou L.G."/>
            <person name="Ni X.B."/>
            <person name="Tian J.H."/>
            <person name="Sheng Y."/>
            <person name="Liu T."/>
            <person name="Pan Y.S."/>
            <person name="Xia L.Y."/>
            <person name="Li J."/>
            <person name="Zhao F."/>
            <person name="Cao W.C."/>
        </authorList>
    </citation>
    <scope>NUCLEOTIDE SEQUENCE</scope>
    <source>
        <strain evidence="3">Rmic-2018</strain>
    </source>
</reference>
<evidence type="ECO:0000256" key="1">
    <source>
        <dbReference type="ARBA" id="ARBA00022737"/>
    </source>
</evidence>
<keyword evidence="1" id="KW-0677">Repeat</keyword>
<dbReference type="PANTHER" id="PTHR46708">
    <property type="entry name" value="TENASCIN"/>
    <property type="match status" value="1"/>
</dbReference>
<evidence type="ECO:0000259" key="2">
    <source>
        <dbReference type="PROSITE" id="PS50853"/>
    </source>
</evidence>
<proteinExistence type="predicted"/>
<dbReference type="PROSITE" id="PS50853">
    <property type="entry name" value="FN3"/>
    <property type="match status" value="2"/>
</dbReference>
<keyword evidence="4" id="KW-1185">Reference proteome</keyword>
<dbReference type="VEuPathDB" id="VectorBase:LOC119165787"/>
<dbReference type="Gene3D" id="2.60.40.10">
    <property type="entry name" value="Immunoglobulins"/>
    <property type="match status" value="2"/>
</dbReference>
<gene>
    <name evidence="3" type="ORF">HPB51_022790</name>
</gene>
<name>A0A9J6ECH5_RHIMP</name>
<sequence length="439" mass="49011">MGAIVIRSRISRGIRVNSGGSLALEEKKPSSRRIWRPALVVDHFDYYLVEVTGSSHEDGDVGPYRVGLCANGSIVDAHQEQVTCDHIEPCTNISFRIRTHAKGPPQRTSLGVTLDGIFVPGQGPDSPRSVLMYWSTPSLSLLSWRPPDEGYGTVQEYRVRMCQRYWSCDVQQEMAGCEEYPTSNNELRLNTRRGTRYCVLVSSRMRCGGQVVTGRPVVTEVMAPLHKQAFPRVTNVTQISAGNRSFTVSWERPKEKFDYYRVEVSRSGTVVDVGSCAKGTIIDAKKARLTCDNVEDCSNVTFKIRAYNRGPPERGSFNAAFKDIFIPGQAADAPNNVSILGISPSLSRLQWEQPDNVSDTLRDYTVRICPWYWPCDAEPDLTSCFENRTTENWLDFETTERTPYCVQVKANTLCGDQVIAGLPATAEVIVPFLGEEAEK</sequence>
<dbReference type="InterPro" id="IPR013783">
    <property type="entry name" value="Ig-like_fold"/>
</dbReference>
<dbReference type="VEuPathDB" id="VectorBase:LOC119165360"/>
<dbReference type="InterPro" id="IPR003961">
    <property type="entry name" value="FN3_dom"/>
</dbReference>
<dbReference type="InterPro" id="IPR050991">
    <property type="entry name" value="ECM_Regulatory_Proteins"/>
</dbReference>
<dbReference type="InterPro" id="IPR036116">
    <property type="entry name" value="FN3_sf"/>
</dbReference>
<dbReference type="AlphaFoldDB" id="A0A9J6ECH5"/>